<reference evidence="1" key="1">
    <citation type="submission" date="2018-05" db="EMBL/GenBank/DDBJ databases">
        <authorList>
            <person name="Lanie J.A."/>
            <person name="Ng W.-L."/>
            <person name="Kazmierczak K.M."/>
            <person name="Andrzejewski T.M."/>
            <person name="Davidsen T.M."/>
            <person name="Wayne K.J."/>
            <person name="Tettelin H."/>
            <person name="Glass J.I."/>
            <person name="Rusch D."/>
            <person name="Podicherti R."/>
            <person name="Tsui H.-C.T."/>
            <person name="Winkler M.E."/>
        </authorList>
    </citation>
    <scope>NUCLEOTIDE SEQUENCE</scope>
</reference>
<evidence type="ECO:0008006" key="2">
    <source>
        <dbReference type="Google" id="ProtNLM"/>
    </source>
</evidence>
<dbReference type="SUPFAM" id="SSF55961">
    <property type="entry name" value="Bet v1-like"/>
    <property type="match status" value="1"/>
</dbReference>
<name>A0A382MCL5_9ZZZZ</name>
<dbReference type="PANTHER" id="PTHR38588">
    <property type="entry name" value="BLL0334 PROTEIN"/>
    <property type="match status" value="1"/>
</dbReference>
<sequence>MKLVGSYKLNVKKEIVWQALNDPNILKQCVPGCESFEKKSDTIFIVTATNQIGPMNATFSGTVTLSNIQENQSYTIKGEGQSSVGFANGSANVKLTENNKSTTLIYEVNVNVGGKISQLGSRLIDGVAKKMSDYFFG</sequence>
<organism evidence="1">
    <name type="scientific">marine metagenome</name>
    <dbReference type="NCBI Taxonomy" id="408172"/>
    <lineage>
        <taxon>unclassified sequences</taxon>
        <taxon>metagenomes</taxon>
        <taxon>ecological metagenomes</taxon>
    </lineage>
</organism>
<dbReference type="InterPro" id="IPR010419">
    <property type="entry name" value="CO_DH_gsu"/>
</dbReference>
<evidence type="ECO:0000313" key="1">
    <source>
        <dbReference type="EMBL" id="SVC44991.1"/>
    </source>
</evidence>
<protein>
    <recommendedName>
        <fullName evidence="2">Carbon monoxide dehydrogenase subunit G</fullName>
    </recommendedName>
</protein>
<dbReference type="AlphaFoldDB" id="A0A382MCL5"/>
<dbReference type="CDD" id="cd05018">
    <property type="entry name" value="CoxG"/>
    <property type="match status" value="1"/>
</dbReference>
<dbReference type="Pfam" id="PF06240">
    <property type="entry name" value="COXG"/>
    <property type="match status" value="1"/>
</dbReference>
<dbReference type="PANTHER" id="PTHR38588:SF1">
    <property type="entry name" value="BLL0334 PROTEIN"/>
    <property type="match status" value="1"/>
</dbReference>
<feature type="non-terminal residue" evidence="1">
    <location>
        <position position="137"/>
    </location>
</feature>
<dbReference type="InterPro" id="IPR023393">
    <property type="entry name" value="START-like_dom_sf"/>
</dbReference>
<dbReference type="EMBL" id="UINC01091878">
    <property type="protein sequence ID" value="SVC44991.1"/>
    <property type="molecule type" value="Genomic_DNA"/>
</dbReference>
<accession>A0A382MCL5</accession>
<proteinExistence type="predicted"/>
<dbReference type="Gene3D" id="3.30.530.20">
    <property type="match status" value="1"/>
</dbReference>
<gene>
    <name evidence="1" type="ORF">METZ01_LOCUS297845</name>
</gene>